<dbReference type="Gene3D" id="3.90.320.10">
    <property type="match status" value="1"/>
</dbReference>
<name>A0ABU0AS48_9FIRM</name>
<keyword evidence="12" id="KW-1185">Reference proteome</keyword>
<keyword evidence="2" id="KW-0547">Nucleotide-binding</keyword>
<dbReference type="RefSeq" id="WP_307494821.1">
    <property type="nucleotide sequence ID" value="NZ_JAUSTN010000001.1"/>
</dbReference>
<keyword evidence="7" id="KW-0067">ATP-binding</keyword>
<dbReference type="EMBL" id="JAUSTN010000001">
    <property type="protein sequence ID" value="MDQ0274093.1"/>
    <property type="molecule type" value="Genomic_DNA"/>
</dbReference>
<keyword evidence="9" id="KW-0234">DNA repair</keyword>
<evidence type="ECO:0000256" key="7">
    <source>
        <dbReference type="ARBA" id="ARBA00022840"/>
    </source>
</evidence>
<evidence type="ECO:0000256" key="8">
    <source>
        <dbReference type="ARBA" id="ARBA00023125"/>
    </source>
</evidence>
<accession>A0ABU0AS48</accession>
<keyword evidence="5" id="KW-0347">Helicase</keyword>
<keyword evidence="3" id="KW-0227">DNA damage</keyword>
<evidence type="ECO:0000256" key="9">
    <source>
        <dbReference type="ARBA" id="ARBA00023204"/>
    </source>
</evidence>
<dbReference type="Gene3D" id="3.40.50.300">
    <property type="entry name" value="P-loop containing nucleotide triphosphate hydrolases"/>
    <property type="match status" value="1"/>
</dbReference>
<gene>
    <name evidence="11" type="ORF">J2S72_000089</name>
</gene>
<dbReference type="SUPFAM" id="SSF52540">
    <property type="entry name" value="P-loop containing nucleoside triphosphate hydrolases"/>
    <property type="match status" value="1"/>
</dbReference>
<dbReference type="Proteomes" id="UP001236559">
    <property type="component" value="Unassembled WGS sequence"/>
</dbReference>
<evidence type="ECO:0000313" key="11">
    <source>
        <dbReference type="EMBL" id="MDQ0274093.1"/>
    </source>
</evidence>
<dbReference type="InterPro" id="IPR038726">
    <property type="entry name" value="PDDEXK_AddAB-type"/>
</dbReference>
<reference evidence="11 12" key="1">
    <citation type="submission" date="2023-07" db="EMBL/GenBank/DDBJ databases">
        <title>Genomic Encyclopedia of Type Strains, Phase IV (KMG-IV): sequencing the most valuable type-strain genomes for metagenomic binning, comparative biology and taxonomic classification.</title>
        <authorList>
            <person name="Goeker M."/>
        </authorList>
    </citation>
    <scope>NUCLEOTIDE SEQUENCE [LARGE SCALE GENOMIC DNA]</scope>
    <source>
        <strain evidence="11 12">DSM 22616</strain>
    </source>
</reference>
<dbReference type="SUPFAM" id="SSF52980">
    <property type="entry name" value="Restriction endonuclease-like"/>
    <property type="match status" value="1"/>
</dbReference>
<protein>
    <recommendedName>
        <fullName evidence="10">PD-(D/E)XK endonuclease-like domain-containing protein</fullName>
    </recommendedName>
</protein>
<keyword evidence="4" id="KW-0378">Hydrolase</keyword>
<feature type="domain" description="PD-(D/E)XK endonuclease-like" evidence="10">
    <location>
        <begin position="521"/>
        <end position="734"/>
    </location>
</feature>
<evidence type="ECO:0000256" key="1">
    <source>
        <dbReference type="ARBA" id="ARBA00022722"/>
    </source>
</evidence>
<organism evidence="11 12">
    <name type="scientific">Peptoniphilus koenoeneniae</name>
    <dbReference type="NCBI Taxonomy" id="507751"/>
    <lineage>
        <taxon>Bacteria</taxon>
        <taxon>Bacillati</taxon>
        <taxon>Bacillota</taxon>
        <taxon>Tissierellia</taxon>
        <taxon>Tissierellales</taxon>
        <taxon>Peptoniphilaceae</taxon>
        <taxon>Peptoniphilus</taxon>
    </lineage>
</organism>
<evidence type="ECO:0000256" key="5">
    <source>
        <dbReference type="ARBA" id="ARBA00022806"/>
    </source>
</evidence>
<evidence type="ECO:0000256" key="2">
    <source>
        <dbReference type="ARBA" id="ARBA00022741"/>
    </source>
</evidence>
<dbReference type="InterPro" id="IPR027417">
    <property type="entry name" value="P-loop_NTPase"/>
</dbReference>
<dbReference type="InterPro" id="IPR011604">
    <property type="entry name" value="PDDEXK-like_dom_sf"/>
</dbReference>
<evidence type="ECO:0000259" key="10">
    <source>
        <dbReference type="Pfam" id="PF12705"/>
    </source>
</evidence>
<keyword evidence="1" id="KW-0540">Nuclease</keyword>
<proteinExistence type="predicted"/>
<evidence type="ECO:0000256" key="6">
    <source>
        <dbReference type="ARBA" id="ARBA00022839"/>
    </source>
</evidence>
<keyword evidence="8" id="KW-0238">DNA-binding</keyword>
<evidence type="ECO:0000256" key="3">
    <source>
        <dbReference type="ARBA" id="ARBA00022763"/>
    </source>
</evidence>
<dbReference type="InterPro" id="IPR011335">
    <property type="entry name" value="Restrct_endonuc-II-like"/>
</dbReference>
<evidence type="ECO:0000313" key="12">
    <source>
        <dbReference type="Proteomes" id="UP001236559"/>
    </source>
</evidence>
<comment type="caution">
    <text evidence="11">The sequence shown here is derived from an EMBL/GenBank/DDBJ whole genome shotgun (WGS) entry which is preliminary data.</text>
</comment>
<evidence type="ECO:0000256" key="4">
    <source>
        <dbReference type="ARBA" id="ARBA00022801"/>
    </source>
</evidence>
<sequence length="799" mass="94805">MKLNEFLKSNNKKQLIGNTSVFADSIIEEFTIKNGGSFLISPIDIKKLVKELSIEEIIKSGEKYSNEIESVLFIYDLLKNTELEFFKENQISLSLAQEFYNLIQELKLTNYKEEAFNNNRLRDFLKIFKLYNEKHKGIDYGDSIKIALNFKDDQIERAIIENTDLRYYEEKLLNLLNVKTIELDKYEFNKKKTEIYKCFSQRDEVLNLLEIIIKEKINPKDIEIVYTDASYIEILKSFLFTNLPIKFNKEKEVELIEILENIFSFVDSNFSPKFYKKIKNICRIYEDVNIDFIGDKNNYLNLSDFAKDLVDILPAKKEEKINFRDFLNNLLTFSKKYLNLREEVVDLIKNISSFSKEKYLYFYEALEFLKFQIENLNISKATESFIRVSNIYDERIFTRKYAFILGMASEFFPTTIGESPVIRDSELEKISKKITTKEKLNSAKYNLAKYKINNFFSLGEKIYFSYPQVDEKNEKYTEAVFLQNLNLPEIEKNYYSFDSLEEKFQELRENNFQEILKNFVFSATSLNVLNLSPKCFYNKFILNLDDDEEEIFDEDLIFPFYATGSIVHESLKNIVDQINEKGSLFALEQVENILNKNIEPYLKKYPQRLEKPFENYKNNLRDMIKNYLIDFIEKNPNEKFYKTEYSFGFGQKESLCKDPVTIEIGKYKIKVKGSIDRLDLLEDQMVLIDYKTGNSKLIKDMDNKNRLIQDFIYKKVLEKFFSKDITCQYHFIKNREIYEPCGDFEETEKNLELLFDFVNEYGFVKPEKMAGLSGKYENLKKDKSEIEKAISFSENYLVL</sequence>
<dbReference type="Pfam" id="PF12705">
    <property type="entry name" value="PDDEXK_1"/>
    <property type="match status" value="1"/>
</dbReference>
<keyword evidence="6" id="KW-0269">Exonuclease</keyword>